<organism evidence="3 4">
    <name type="scientific">Trichormus variabilis N2B</name>
    <dbReference type="NCBI Taxonomy" id="2681315"/>
    <lineage>
        <taxon>Bacteria</taxon>
        <taxon>Bacillati</taxon>
        <taxon>Cyanobacteriota</taxon>
        <taxon>Cyanophyceae</taxon>
        <taxon>Nostocales</taxon>
        <taxon>Nostocaceae</taxon>
        <taxon>Trichormus</taxon>
    </lineage>
</organism>
<dbReference type="Proteomes" id="UP000570851">
    <property type="component" value="Unassembled WGS sequence"/>
</dbReference>
<dbReference type="Pfam" id="PF07589">
    <property type="entry name" value="PEP-CTERM"/>
    <property type="match status" value="1"/>
</dbReference>
<gene>
    <name evidence="3" type="ORF">GNE12_23420</name>
</gene>
<keyword evidence="1" id="KW-0732">Signal</keyword>
<sequence>MMVISKSNFLKGAVAALATVPVVAAGVFTSAGAAQAAQLVGEFSFSSDPTVSATLTSNSVSFVAPKTFTINQSLSTGNFTGFTSGTINNITSFSTNTIVNPFLTLLGGALSGSTFIANTASYDIRQAAPNLVAIDITTIGTFKNALTNEESDGEGVLTLQTGGRGLTAFDVETLLTGGGSVSTTFSGFYFGTPRVSTPEPATMLGLGLVGVGVAMSRRRKTVA</sequence>
<dbReference type="EMBL" id="JACKZP010000135">
    <property type="protein sequence ID" value="MBC1304868.1"/>
    <property type="molecule type" value="Genomic_DNA"/>
</dbReference>
<dbReference type="InterPro" id="IPR013424">
    <property type="entry name" value="Ice-binding_C"/>
</dbReference>
<feature type="signal peptide" evidence="1">
    <location>
        <begin position="1"/>
        <end position="36"/>
    </location>
</feature>
<dbReference type="NCBIfam" id="TIGR02595">
    <property type="entry name" value="PEP_CTERM"/>
    <property type="match status" value="1"/>
</dbReference>
<feature type="domain" description="Ice-binding protein C-terminal" evidence="2">
    <location>
        <begin position="196"/>
        <end position="218"/>
    </location>
</feature>
<dbReference type="RefSeq" id="WP_104009906.1">
    <property type="nucleotide sequence ID" value="NZ_JACKZP010000135.1"/>
</dbReference>
<protein>
    <submittedName>
        <fullName evidence="3">PEP-CTERM sorting domain-containing protein</fullName>
    </submittedName>
</protein>
<evidence type="ECO:0000313" key="4">
    <source>
        <dbReference type="Proteomes" id="UP000570851"/>
    </source>
</evidence>
<keyword evidence="4" id="KW-1185">Reference proteome</keyword>
<proteinExistence type="predicted"/>
<name>A0ABR6SF45_ANAVA</name>
<evidence type="ECO:0000256" key="1">
    <source>
        <dbReference type="SAM" id="SignalP"/>
    </source>
</evidence>
<comment type="caution">
    <text evidence="3">The sequence shown here is derived from an EMBL/GenBank/DDBJ whole genome shotgun (WGS) entry which is preliminary data.</text>
</comment>
<evidence type="ECO:0000313" key="3">
    <source>
        <dbReference type="EMBL" id="MBC1304868.1"/>
    </source>
</evidence>
<reference evidence="3 4" key="1">
    <citation type="submission" date="2019-11" db="EMBL/GenBank/DDBJ databases">
        <title>Comparison of genomes from free-living endosymbiotic cyanobacteria isolated from Azolla.</title>
        <authorList>
            <person name="Thiel T."/>
            <person name="Pratte B."/>
        </authorList>
    </citation>
    <scope>NUCLEOTIDE SEQUENCE [LARGE SCALE GENOMIC DNA]</scope>
    <source>
        <strain evidence="3 4">N2B</strain>
    </source>
</reference>
<feature type="chain" id="PRO_5046657083" evidence="1">
    <location>
        <begin position="37"/>
        <end position="223"/>
    </location>
</feature>
<dbReference type="GeneID" id="58724557"/>
<accession>A0ABR6SF45</accession>
<evidence type="ECO:0000259" key="2">
    <source>
        <dbReference type="Pfam" id="PF07589"/>
    </source>
</evidence>